<protein>
    <submittedName>
        <fullName evidence="3">Uncharacterized protein</fullName>
    </submittedName>
</protein>
<name>A0A151Z620_TIELA</name>
<comment type="caution">
    <text evidence="3">The sequence shown here is derived from an EMBL/GenBank/DDBJ whole genome shotgun (WGS) entry which is preliminary data.</text>
</comment>
<dbReference type="OMA" id="VIEGSWR"/>
<evidence type="ECO:0000256" key="1">
    <source>
        <dbReference type="SAM" id="MobiDB-lite"/>
    </source>
</evidence>
<reference evidence="3 4" key="1">
    <citation type="submission" date="2015-12" db="EMBL/GenBank/DDBJ databases">
        <title>Dictyostelia acquired genes for synthesis and detection of signals that induce cell-type specialization by lateral gene transfer from prokaryotes.</title>
        <authorList>
            <person name="Gloeckner G."/>
            <person name="Schaap P."/>
        </authorList>
    </citation>
    <scope>NUCLEOTIDE SEQUENCE [LARGE SCALE GENOMIC DNA]</scope>
    <source>
        <strain evidence="3 4">TK</strain>
    </source>
</reference>
<dbReference type="OrthoDB" id="15710at2759"/>
<dbReference type="EMBL" id="LODT01000041">
    <property type="protein sequence ID" value="KYQ89244.1"/>
    <property type="molecule type" value="Genomic_DNA"/>
</dbReference>
<keyword evidence="4" id="KW-1185">Reference proteome</keyword>
<feature type="compositionally biased region" description="Polar residues" evidence="1">
    <location>
        <begin position="280"/>
        <end position="300"/>
    </location>
</feature>
<accession>A0A151Z620</accession>
<evidence type="ECO:0000313" key="4">
    <source>
        <dbReference type="Proteomes" id="UP000076078"/>
    </source>
</evidence>
<dbReference type="InParanoid" id="A0A151Z620"/>
<dbReference type="Proteomes" id="UP000076078">
    <property type="component" value="Unassembled WGS sequence"/>
</dbReference>
<feature type="signal peptide" evidence="2">
    <location>
        <begin position="1"/>
        <end position="17"/>
    </location>
</feature>
<evidence type="ECO:0000256" key="2">
    <source>
        <dbReference type="SAM" id="SignalP"/>
    </source>
</evidence>
<dbReference type="AlphaFoldDB" id="A0A151Z620"/>
<evidence type="ECO:0000313" key="3">
    <source>
        <dbReference type="EMBL" id="KYQ89244.1"/>
    </source>
</evidence>
<feature type="region of interest" description="Disordered" evidence="1">
    <location>
        <begin position="228"/>
        <end position="300"/>
    </location>
</feature>
<proteinExistence type="predicted"/>
<organism evidence="3 4">
    <name type="scientific">Tieghemostelium lacteum</name>
    <name type="common">Slime mold</name>
    <name type="synonym">Dictyostelium lacteum</name>
    <dbReference type="NCBI Taxonomy" id="361077"/>
    <lineage>
        <taxon>Eukaryota</taxon>
        <taxon>Amoebozoa</taxon>
        <taxon>Evosea</taxon>
        <taxon>Eumycetozoa</taxon>
        <taxon>Dictyostelia</taxon>
        <taxon>Dictyosteliales</taxon>
        <taxon>Raperosteliaceae</taxon>
        <taxon>Tieghemostelium</taxon>
    </lineage>
</organism>
<keyword evidence="2" id="KW-0732">Signal</keyword>
<dbReference type="FunCoup" id="A0A151Z620">
    <property type="interactions" value="2"/>
</dbReference>
<gene>
    <name evidence="3" type="ORF">DLAC_09898</name>
</gene>
<feature type="compositionally biased region" description="Low complexity" evidence="1">
    <location>
        <begin position="230"/>
        <end position="263"/>
    </location>
</feature>
<sequence length="300" mass="34224">MSGSWYFFAMGALVAKSLPVLESSWRYMGGASIVFHGLRTLIFGKIVKTIEFPDGEMVSLVVRTNNLNRLKNEIIKHQPALFPGVELDASDIKYLSRWTPPHFTEIITKNKDLKLVPDNGVVFWSRFESIPKRGVTLDIKDKDHIKLDQAIAFVSKMGKTGPLAPDDSLRLTEAQENAIIDLLLEKDEAILALHRNFNTFPHIFKYHSLRYLYTKKGFNIHHQPSEIQLPSSNINIPNQNSPSSQQQQQQPNQQQVNTKQQQQHAEKEKQRLEKEKEKNISGQPTSTQSPNPHDLSNTHI</sequence>
<feature type="compositionally biased region" description="Basic and acidic residues" evidence="1">
    <location>
        <begin position="264"/>
        <end position="279"/>
    </location>
</feature>
<feature type="chain" id="PRO_5007592920" evidence="2">
    <location>
        <begin position="18"/>
        <end position="300"/>
    </location>
</feature>